<organism evidence="5 6">
    <name type="scientific">Actinomadura geliboluensis</name>
    <dbReference type="NCBI Taxonomy" id="882440"/>
    <lineage>
        <taxon>Bacteria</taxon>
        <taxon>Bacillati</taxon>
        <taxon>Actinomycetota</taxon>
        <taxon>Actinomycetes</taxon>
        <taxon>Streptosporangiales</taxon>
        <taxon>Thermomonosporaceae</taxon>
        <taxon>Actinomadura</taxon>
    </lineage>
</organism>
<evidence type="ECO:0000256" key="1">
    <source>
        <dbReference type="ARBA" id="ARBA00022741"/>
    </source>
</evidence>
<dbReference type="Proteomes" id="UP000305238">
    <property type="component" value="Unassembled WGS sequence"/>
</dbReference>
<dbReference type="OrthoDB" id="3197455at2"/>
<dbReference type="Pfam" id="PF00270">
    <property type="entry name" value="DEAD"/>
    <property type="match status" value="1"/>
</dbReference>
<evidence type="ECO:0000259" key="4">
    <source>
        <dbReference type="PROSITE" id="PS51192"/>
    </source>
</evidence>
<dbReference type="PROSITE" id="PS51192">
    <property type="entry name" value="HELICASE_ATP_BIND_1"/>
    <property type="match status" value="1"/>
</dbReference>
<feature type="coiled-coil region" evidence="3">
    <location>
        <begin position="239"/>
        <end position="266"/>
    </location>
</feature>
<keyword evidence="6" id="KW-1185">Reference proteome</keyword>
<reference evidence="5 6" key="1">
    <citation type="submission" date="2019-05" db="EMBL/GenBank/DDBJ databases">
        <title>Draft genome sequence of Actinomadura geliboluensis A8036.</title>
        <authorList>
            <person name="Saricaoglu S."/>
            <person name="Isik K."/>
        </authorList>
    </citation>
    <scope>NUCLEOTIDE SEQUENCE [LARGE SCALE GENOMIC DNA]</scope>
    <source>
        <strain evidence="5 6">A8036</strain>
    </source>
</reference>
<keyword evidence="2" id="KW-0067">ATP-binding</keyword>
<dbReference type="PANTHER" id="PTHR47957">
    <property type="entry name" value="ATP-DEPENDENT HELICASE HRQ1"/>
    <property type="match status" value="1"/>
</dbReference>
<evidence type="ECO:0000256" key="2">
    <source>
        <dbReference type="ARBA" id="ARBA00022840"/>
    </source>
</evidence>
<evidence type="ECO:0000256" key="3">
    <source>
        <dbReference type="SAM" id="Coils"/>
    </source>
</evidence>
<gene>
    <name evidence="5" type="ORF">ETD96_18595</name>
</gene>
<dbReference type="GO" id="GO:0043138">
    <property type="term" value="F:3'-5' DNA helicase activity"/>
    <property type="evidence" value="ECO:0007669"/>
    <property type="project" value="TreeGrafter"/>
</dbReference>
<dbReference type="SUPFAM" id="SSF52540">
    <property type="entry name" value="P-loop containing nucleoside triphosphate hydrolases"/>
    <property type="match status" value="2"/>
</dbReference>
<feature type="domain" description="Helicase ATP-binding" evidence="4">
    <location>
        <begin position="108"/>
        <end position="401"/>
    </location>
</feature>
<dbReference type="Gene3D" id="3.40.50.300">
    <property type="entry name" value="P-loop containing nucleotide triphosphate hydrolases"/>
    <property type="match status" value="2"/>
</dbReference>
<sequence length="1820" mass="201745">MADSVSQASSDIASTFQALRETLMRYYDTPFGVDDSSVMAERRALLDTDGGTWREPLLELRPQYVSSGMSLAKSFQAAGAHPQTAEFARFALPEGVDSLYRHQHEALVTACGEGRDFVVTAGTGSGKTEAFMLPVIADLVTESARWKGHGAVQPAWWRSGKEHVPSRSGERGHPAALRALILYPTNALADDQLVRLRRALDSDEAHDWLDQHRSGHRFYFGRYTSATPVAGPPDSYLGRARLREYLEELENRRRRAEGKVAEATGDADKEAAQKALSFIPRVGGAEMHARWDMQATAPDILITNYSMLNIMLLRPQEASIFEATRRWLHNTPEARFTLVMDELHMYRGTAGTEVAYLLRNLRHRLGLDQTPEKFRVLAASASLEAGRDDEFLETFFALPRGRHKVIPGAMVLPGAGQTDLTAHASELSTAADRTPSTSEADALLEHTHAGSAVKRVLAPGGKPRAVAISQVADELFTGVSDERVREKALHGLLLALQNASDPALPKLRAHLFFRNVPGIWACSDPQCPEVPVDKDPRRRVGRLFREPTSRCNCGARVLELLCCQNCGDLMLGGFANPAHLGKESFRGFLHTDFPEFDLLPDEASGVPNAGNYIVYWPRTDQPVLESLHWTASRLSEGPSVSFEFRRSSYQPGTGRLANKKVDYTGWSFHLVPERGKDGKPALDLRELPPFPTRCPACGDIREINRDPDGSWRELEDRLFAAPIRRMRTGFDKLNQVLISEVLGHLPKDERKVIAFSDSRDAASELASGLTLRHYQDLLRLLAAQAVTEQGDPHADLQLVKQYYADRRGTDQEALKAAMQRLRARYPREFSALRDILTDDVMAEPERQPELEAILGRLPSLNDLQADLRGMLLEHGTHPGGPAASLQERDGVRWTTLFDWSGNRQIKAGLTPQQEEFLQRVDDNLRREFLLSLFSGAGRDFESLGLGWLSLTDDRRPLDVPQDSDLAMARASLRILGQMRRFTEMRPGSVRPPVPLRRYWERVAQRLGVEVQEIQDRVLSVWGPAVIQYAIDPAKVALRTGDGQFWTCPTCQRPHLHRGAGLCTKCQTPLPTEHSRFTGVLNEDYYAWKARNRTGNFPLRTAELTGQTDRLDAQARQARFQDIFLDQQDEPKTDGIEVLSVTTTMEAGVDVGALNAVLMANMPPTRFNYQQRVGRAGRRDSPSAIALTVCRGDSHDQHYFTRPEEITNAATPAPYLALGMPVIFKRVLFGEVLRQAFDTIAADTALNDLELTHNIHGRFGLAADWPAHKDAVLHWIGQNEEAIRAVGNALQAETPESVASLDPVACVKELLDQVDEVVEAIGHAELSQRLAEAGLLPMFGFPTRVRLLFTDLPKRSFPWPPPEAIDRNLSVALSKFAPGAETPRDGRLYRSMGVVSFTPGLRKPKPAEAFGPERQLAMCRVCAHIQAAEANAQSEFCPACGAGEGNYSAFPVREPAGFRGGTPRDYDGIREWGKGGASSRTATDLEKDAPRVVRSADDWLVVHCGTGDRYTINSNHGRLFRFKRSESAWQGYYALDSSRASFDLETALGATEHTDMLFIGARGPLDTSRGLRFDISRTVQSDGFPDSYHGRRAAWYSLAALLRRAAAPLLDVQPEELLAGIHGSASASSPVMAYLSDSLENGAGFSTYLGSPDRIEEFLDAVGDYSETLGEEHAAICGSSCYQCLRDYSNTRLHPLLDWRLARDLIGVLRGASLQVDAERHGILLERWAEDRSELDAQVQSTPLGSLALVETEFSEEATAVIVKHPLEAALPDCMASRLREWTHYVAQEDLATRVAFVDAYCLDRTPAVVTSDLNAFEEEP</sequence>
<name>A0A5S4GXY6_9ACTN</name>
<dbReference type="SMART" id="SM00487">
    <property type="entry name" value="DEXDc"/>
    <property type="match status" value="1"/>
</dbReference>
<keyword evidence="5" id="KW-0378">Hydrolase</keyword>
<dbReference type="PANTHER" id="PTHR47957:SF3">
    <property type="entry name" value="ATP-DEPENDENT HELICASE HRQ1"/>
    <property type="match status" value="1"/>
</dbReference>
<protein>
    <submittedName>
        <fullName evidence="5">DEAD/DEAH box helicase</fullName>
    </submittedName>
</protein>
<dbReference type="Pfam" id="PF00271">
    <property type="entry name" value="Helicase_C"/>
    <property type="match status" value="1"/>
</dbReference>
<dbReference type="GO" id="GO:0003676">
    <property type="term" value="F:nucleic acid binding"/>
    <property type="evidence" value="ECO:0007669"/>
    <property type="project" value="InterPro"/>
</dbReference>
<dbReference type="GO" id="GO:0036297">
    <property type="term" value="P:interstrand cross-link repair"/>
    <property type="evidence" value="ECO:0007669"/>
    <property type="project" value="TreeGrafter"/>
</dbReference>
<dbReference type="GO" id="GO:0006289">
    <property type="term" value="P:nucleotide-excision repair"/>
    <property type="evidence" value="ECO:0007669"/>
    <property type="project" value="TreeGrafter"/>
</dbReference>
<dbReference type="SMART" id="SM00490">
    <property type="entry name" value="HELICc"/>
    <property type="match status" value="1"/>
</dbReference>
<dbReference type="InterPro" id="IPR027417">
    <property type="entry name" value="P-loop_NTPase"/>
</dbReference>
<dbReference type="InterPro" id="IPR001650">
    <property type="entry name" value="Helicase_C-like"/>
</dbReference>
<comment type="caution">
    <text evidence="5">The sequence shown here is derived from an EMBL/GenBank/DDBJ whole genome shotgun (WGS) entry which is preliminary data.</text>
</comment>
<proteinExistence type="predicted"/>
<evidence type="ECO:0000313" key="5">
    <source>
        <dbReference type="EMBL" id="TMR37401.1"/>
    </source>
</evidence>
<keyword evidence="5" id="KW-0347">Helicase</keyword>
<keyword evidence="1" id="KW-0547">Nucleotide-binding</keyword>
<dbReference type="InterPro" id="IPR014001">
    <property type="entry name" value="Helicase_ATP-bd"/>
</dbReference>
<evidence type="ECO:0000313" key="6">
    <source>
        <dbReference type="Proteomes" id="UP000305238"/>
    </source>
</evidence>
<dbReference type="InterPro" id="IPR011545">
    <property type="entry name" value="DEAD/DEAH_box_helicase_dom"/>
</dbReference>
<dbReference type="GO" id="GO:0005524">
    <property type="term" value="F:ATP binding"/>
    <property type="evidence" value="ECO:0007669"/>
    <property type="project" value="UniProtKB-KW"/>
</dbReference>
<dbReference type="RefSeq" id="WP_138637731.1">
    <property type="nucleotide sequence ID" value="NZ_JASWDG010000002.1"/>
</dbReference>
<accession>A0A5S4GXY6</accession>
<keyword evidence="3" id="KW-0175">Coiled coil</keyword>
<dbReference type="EMBL" id="VCKZ01000127">
    <property type="protein sequence ID" value="TMR37401.1"/>
    <property type="molecule type" value="Genomic_DNA"/>
</dbReference>